<dbReference type="InterPro" id="IPR008979">
    <property type="entry name" value="Galactose-bd-like_sf"/>
</dbReference>
<evidence type="ECO:0000256" key="5">
    <source>
        <dbReference type="ARBA" id="ARBA00022825"/>
    </source>
</evidence>
<dbReference type="PROSITE" id="PS00138">
    <property type="entry name" value="SUBTILASE_SER"/>
    <property type="match status" value="1"/>
</dbReference>
<evidence type="ECO:0000259" key="11">
    <source>
        <dbReference type="PROSITE" id="PS51829"/>
    </source>
</evidence>
<dbReference type="Proteomes" id="UP001162162">
    <property type="component" value="Unassembled WGS sequence"/>
</dbReference>
<dbReference type="GO" id="GO:0004252">
    <property type="term" value="F:serine-type endopeptidase activity"/>
    <property type="evidence" value="ECO:0007669"/>
    <property type="project" value="UniProtKB-EC"/>
</dbReference>
<protein>
    <recommendedName>
        <fullName evidence="8">Neuroendocrine convertase 2</fullName>
        <ecNumber evidence="7">3.4.21.94</ecNumber>
    </recommendedName>
    <alternativeName>
        <fullName evidence="9">Prohormone convertase 2</fullName>
    </alternativeName>
</protein>
<evidence type="ECO:0000256" key="6">
    <source>
        <dbReference type="ARBA" id="ARBA00036323"/>
    </source>
</evidence>
<accession>A0AAV8ZGJ8</accession>
<dbReference type="Pfam" id="PF00082">
    <property type="entry name" value="Peptidase_S8"/>
    <property type="match status" value="1"/>
</dbReference>
<dbReference type="GO" id="GO:0016486">
    <property type="term" value="P:peptide hormone processing"/>
    <property type="evidence" value="ECO:0007669"/>
    <property type="project" value="TreeGrafter"/>
</dbReference>
<dbReference type="Gene3D" id="3.40.50.200">
    <property type="entry name" value="Peptidase S8/S53 domain"/>
    <property type="match status" value="1"/>
</dbReference>
<dbReference type="EC" id="3.4.21.94" evidence="7"/>
<dbReference type="InterPro" id="IPR036852">
    <property type="entry name" value="Peptidase_S8/S53_dom_sf"/>
</dbReference>
<dbReference type="GO" id="GO:0016020">
    <property type="term" value="C:membrane"/>
    <property type="evidence" value="ECO:0007669"/>
    <property type="project" value="TreeGrafter"/>
</dbReference>
<dbReference type="AlphaFoldDB" id="A0AAV8ZGJ8"/>
<evidence type="ECO:0000256" key="7">
    <source>
        <dbReference type="ARBA" id="ARBA00039000"/>
    </source>
</evidence>
<dbReference type="Pfam" id="PF01483">
    <property type="entry name" value="P_proprotein"/>
    <property type="match status" value="1"/>
</dbReference>
<gene>
    <name evidence="12" type="ORF">NQ318_000975</name>
</gene>
<evidence type="ECO:0000256" key="1">
    <source>
        <dbReference type="ARBA" id="ARBA00005325"/>
    </source>
</evidence>
<keyword evidence="2" id="KW-0645">Protease</keyword>
<evidence type="ECO:0000256" key="3">
    <source>
        <dbReference type="ARBA" id="ARBA00022685"/>
    </source>
</evidence>
<dbReference type="InterPro" id="IPR023828">
    <property type="entry name" value="Peptidase_S8_Ser-AS"/>
</dbReference>
<comment type="caution">
    <text evidence="12">The sequence shown here is derived from an EMBL/GenBank/DDBJ whole genome shotgun (WGS) entry which is preliminary data.</text>
</comment>
<dbReference type="SUPFAM" id="SSF52743">
    <property type="entry name" value="Subtilisin-like"/>
    <property type="match status" value="1"/>
</dbReference>
<evidence type="ECO:0000256" key="4">
    <source>
        <dbReference type="ARBA" id="ARBA00022801"/>
    </source>
</evidence>
<dbReference type="InterPro" id="IPR000209">
    <property type="entry name" value="Peptidase_S8/S53_dom"/>
</dbReference>
<dbReference type="FunFam" id="2.60.120.260:FF:000020">
    <property type="entry name" value="neuroendocrine convertase 2"/>
    <property type="match status" value="1"/>
</dbReference>
<evidence type="ECO:0000256" key="8">
    <source>
        <dbReference type="ARBA" id="ARBA00039626"/>
    </source>
</evidence>
<dbReference type="PROSITE" id="PS51892">
    <property type="entry name" value="SUBTILASE"/>
    <property type="match status" value="1"/>
</dbReference>
<comment type="similarity">
    <text evidence="1">Belongs to the peptidase S8 family. Furin subfamily.</text>
</comment>
<comment type="catalytic activity">
    <reaction evidence="6">
        <text>Release of protein hormones and neuropeptides from their precursors, generally by hydrolysis of -Lys-Arg-|- bonds.</text>
        <dbReference type="EC" id="3.4.21.94"/>
    </reaction>
</comment>
<evidence type="ECO:0000313" key="13">
    <source>
        <dbReference type="Proteomes" id="UP001162162"/>
    </source>
</evidence>
<dbReference type="PANTHER" id="PTHR42884">
    <property type="entry name" value="PROPROTEIN CONVERTASE SUBTILISIN/KEXIN-RELATED"/>
    <property type="match status" value="1"/>
</dbReference>
<reference evidence="12" key="1">
    <citation type="journal article" date="2023" name="Insect Mol. Biol.">
        <title>Genome sequencing provides insights into the evolution of gene families encoding plant cell wall-degrading enzymes in longhorned beetles.</title>
        <authorList>
            <person name="Shin N.R."/>
            <person name="Okamura Y."/>
            <person name="Kirsch R."/>
            <person name="Pauchet Y."/>
        </authorList>
    </citation>
    <scope>NUCLEOTIDE SEQUENCE</scope>
    <source>
        <strain evidence="12">AMC_N1</strain>
    </source>
</reference>
<dbReference type="PROSITE" id="PS51829">
    <property type="entry name" value="P_HOMO_B"/>
    <property type="match status" value="1"/>
</dbReference>
<proteinExistence type="inferred from homology"/>
<dbReference type="PANTHER" id="PTHR42884:SF13">
    <property type="entry name" value="NEUROENDOCRINE CONVERTASE 2"/>
    <property type="match status" value="1"/>
</dbReference>
<keyword evidence="4" id="KW-0378">Hydrolase</keyword>
<organism evidence="12 13">
    <name type="scientific">Aromia moschata</name>
    <dbReference type="NCBI Taxonomy" id="1265417"/>
    <lineage>
        <taxon>Eukaryota</taxon>
        <taxon>Metazoa</taxon>
        <taxon>Ecdysozoa</taxon>
        <taxon>Arthropoda</taxon>
        <taxon>Hexapoda</taxon>
        <taxon>Insecta</taxon>
        <taxon>Pterygota</taxon>
        <taxon>Neoptera</taxon>
        <taxon>Endopterygota</taxon>
        <taxon>Coleoptera</taxon>
        <taxon>Polyphaga</taxon>
        <taxon>Cucujiformia</taxon>
        <taxon>Chrysomeloidea</taxon>
        <taxon>Cerambycidae</taxon>
        <taxon>Cerambycinae</taxon>
        <taxon>Callichromatini</taxon>
        <taxon>Aromia</taxon>
    </lineage>
</organism>
<dbReference type="InterPro" id="IPR002884">
    <property type="entry name" value="P_dom"/>
</dbReference>
<comment type="caution">
    <text evidence="10">Lacks conserved residue(s) required for the propagation of feature annotation.</text>
</comment>
<evidence type="ECO:0000256" key="2">
    <source>
        <dbReference type="ARBA" id="ARBA00022670"/>
    </source>
</evidence>
<dbReference type="GO" id="GO:0005615">
    <property type="term" value="C:extracellular space"/>
    <property type="evidence" value="ECO:0007669"/>
    <property type="project" value="TreeGrafter"/>
</dbReference>
<sequence length="264" mass="29675">RQRTCTENVPQRTRGTSAAAPEAAGVFALALEANSKLSWRDIQHLTVLTSKRNSLFDAKGRFHWTMNGVGLEFNHLFGFGVLDAGAMVALAKQWKAVPPRYHCDAGTVSEIQKIPSDKGLILKITTDACHGDNTEVRYLEHVQAVLTLNASRRGDVELFLTSPMGTRSMILSRRQNDDDARDGFSKWPFMTTHTWGEYPQGTWLLECCFVLGKIQLADPPNWFREGMEPDAAWHKRTPYTELPVLDPHSKLAIVKKAHESRSKM</sequence>
<feature type="non-terminal residue" evidence="12">
    <location>
        <position position="1"/>
    </location>
</feature>
<dbReference type="EMBL" id="JAPWTK010000002">
    <property type="protein sequence ID" value="KAJ8962582.1"/>
    <property type="molecule type" value="Genomic_DNA"/>
</dbReference>
<dbReference type="SUPFAM" id="SSF49785">
    <property type="entry name" value="Galactose-binding domain-like"/>
    <property type="match status" value="1"/>
</dbReference>
<keyword evidence="13" id="KW-1185">Reference proteome</keyword>
<keyword evidence="3" id="KW-0165">Cleavage on pair of basic residues</keyword>
<name>A0AAV8ZGJ8_9CUCU</name>
<evidence type="ECO:0000256" key="10">
    <source>
        <dbReference type="PROSITE-ProRule" id="PRU01240"/>
    </source>
</evidence>
<feature type="domain" description="P/Homo B" evidence="11">
    <location>
        <begin position="96"/>
        <end position="239"/>
    </location>
</feature>
<evidence type="ECO:0000313" key="12">
    <source>
        <dbReference type="EMBL" id="KAJ8962582.1"/>
    </source>
</evidence>
<dbReference type="Gene3D" id="2.60.120.260">
    <property type="entry name" value="Galactose-binding domain-like"/>
    <property type="match status" value="1"/>
</dbReference>
<keyword evidence="5" id="KW-0720">Serine protease</keyword>
<dbReference type="GO" id="GO:0043005">
    <property type="term" value="C:neuron projection"/>
    <property type="evidence" value="ECO:0007669"/>
    <property type="project" value="TreeGrafter"/>
</dbReference>
<evidence type="ECO:0000256" key="9">
    <source>
        <dbReference type="ARBA" id="ARBA00042708"/>
    </source>
</evidence>